<evidence type="ECO:0000313" key="1">
    <source>
        <dbReference type="EMBL" id="KKK78309.1"/>
    </source>
</evidence>
<sequence>MRRRLEFAGEATSEVMVAGRHVTFRPMTDWKDYENEY</sequence>
<protein>
    <submittedName>
        <fullName evidence="1">Uncharacterized protein</fullName>
    </submittedName>
</protein>
<gene>
    <name evidence="1" type="ORF">LCGC14_2844880</name>
</gene>
<proteinExistence type="predicted"/>
<reference evidence="1" key="1">
    <citation type="journal article" date="2015" name="Nature">
        <title>Complex archaea that bridge the gap between prokaryotes and eukaryotes.</title>
        <authorList>
            <person name="Spang A."/>
            <person name="Saw J.H."/>
            <person name="Jorgensen S.L."/>
            <person name="Zaremba-Niedzwiedzka K."/>
            <person name="Martijn J."/>
            <person name="Lind A.E."/>
            <person name="van Eijk R."/>
            <person name="Schleper C."/>
            <person name="Guy L."/>
            <person name="Ettema T.J."/>
        </authorList>
    </citation>
    <scope>NUCLEOTIDE SEQUENCE</scope>
</reference>
<dbReference type="AlphaFoldDB" id="A0A0F9AIK3"/>
<organism evidence="1">
    <name type="scientific">marine sediment metagenome</name>
    <dbReference type="NCBI Taxonomy" id="412755"/>
    <lineage>
        <taxon>unclassified sequences</taxon>
        <taxon>metagenomes</taxon>
        <taxon>ecological metagenomes</taxon>
    </lineage>
</organism>
<name>A0A0F9AIK3_9ZZZZ</name>
<comment type="caution">
    <text evidence="1">The sequence shown here is derived from an EMBL/GenBank/DDBJ whole genome shotgun (WGS) entry which is preliminary data.</text>
</comment>
<dbReference type="EMBL" id="LAZR01054549">
    <property type="protein sequence ID" value="KKK78309.1"/>
    <property type="molecule type" value="Genomic_DNA"/>
</dbReference>
<feature type="non-terminal residue" evidence="1">
    <location>
        <position position="37"/>
    </location>
</feature>
<accession>A0A0F9AIK3</accession>